<sequence length="335" mass="36357">MASKLQQTEPKVKSEKDSYDDDHDVVWRETKITSGMAALSLAKSYFPLGKTVMNILECTYEKGWRVIAAPNFGGQGDSWPCFVFRRLKDASSPPELPFGSIKDSNIPGKICLSGPSAAKVGKAMMEALKAVPDNAGVTSEKDSYDDHDVVLHYVHITNSMVGFSLKLPYFPRCDSMVAVLNAAAAEGFTVVACLNFGGMLDSWPSFIFEKDPNASPPLILAVKDDNVPGKLNLGGANIGANTQLTEKLLSTLKTLCGESVQLTKDDDDRSWDLCFKNTKIISGSAAFTFAKPFWPHGYVVEAVLGLLHQEGWVATGGPNFGSDGLSWPIIILKRK</sequence>
<evidence type="ECO:0000313" key="3">
    <source>
        <dbReference type="EMBL" id="CAE8649535.1"/>
    </source>
</evidence>
<dbReference type="Proteomes" id="UP000654075">
    <property type="component" value="Unassembled WGS sequence"/>
</dbReference>
<reference evidence="2" key="1">
    <citation type="submission" date="2021-02" db="EMBL/GenBank/DDBJ databases">
        <authorList>
            <person name="Dougan E. K."/>
            <person name="Rhodes N."/>
            <person name="Thang M."/>
            <person name="Chan C."/>
        </authorList>
    </citation>
    <scope>NUCLEOTIDE SEQUENCE</scope>
</reference>
<name>A0A813G5A6_POLGL</name>
<evidence type="ECO:0000313" key="2">
    <source>
        <dbReference type="EMBL" id="CAE8621795.1"/>
    </source>
</evidence>
<comment type="caution">
    <text evidence="2">The sequence shown here is derived from an EMBL/GenBank/DDBJ whole genome shotgun (WGS) entry which is preliminary data.</text>
</comment>
<dbReference type="OrthoDB" id="437629at2759"/>
<dbReference type="EMBL" id="CAJNNW010007804">
    <property type="protein sequence ID" value="CAE8649535.1"/>
    <property type="molecule type" value="Genomic_DNA"/>
</dbReference>
<dbReference type="AlphaFoldDB" id="A0A813G5A6"/>
<dbReference type="EMBL" id="CAJNNV010027822">
    <property type="protein sequence ID" value="CAE8621795.1"/>
    <property type="molecule type" value="Genomic_DNA"/>
</dbReference>
<proteinExistence type="predicted"/>
<protein>
    <submittedName>
        <fullName evidence="2">Uncharacterized protein</fullName>
    </submittedName>
</protein>
<gene>
    <name evidence="2" type="ORF">PGLA1383_LOCUS39313</name>
    <name evidence="3" type="ORF">PGLA2088_LOCUS7510</name>
</gene>
<evidence type="ECO:0000256" key="1">
    <source>
        <dbReference type="SAM" id="MobiDB-lite"/>
    </source>
</evidence>
<dbReference type="Proteomes" id="UP000626109">
    <property type="component" value="Unassembled WGS sequence"/>
</dbReference>
<organism evidence="2 4">
    <name type="scientific">Polarella glacialis</name>
    <name type="common">Dinoflagellate</name>
    <dbReference type="NCBI Taxonomy" id="89957"/>
    <lineage>
        <taxon>Eukaryota</taxon>
        <taxon>Sar</taxon>
        <taxon>Alveolata</taxon>
        <taxon>Dinophyceae</taxon>
        <taxon>Suessiales</taxon>
        <taxon>Suessiaceae</taxon>
        <taxon>Polarella</taxon>
    </lineage>
</organism>
<accession>A0A813G5A6</accession>
<feature type="region of interest" description="Disordered" evidence="1">
    <location>
        <begin position="1"/>
        <end position="20"/>
    </location>
</feature>
<evidence type="ECO:0000313" key="4">
    <source>
        <dbReference type="Proteomes" id="UP000654075"/>
    </source>
</evidence>
<keyword evidence="4" id="KW-1185">Reference proteome</keyword>